<dbReference type="PANTHER" id="PTHR30081:SF1">
    <property type="entry name" value="PROTEIN TRANSLOCASE SUBUNIT SECD"/>
    <property type="match status" value="1"/>
</dbReference>
<keyword evidence="4" id="KW-0653">Protein transport</keyword>
<evidence type="ECO:0000256" key="2">
    <source>
        <dbReference type="ARBA" id="ARBA00022475"/>
    </source>
</evidence>
<evidence type="ECO:0000256" key="8">
    <source>
        <dbReference type="SAM" id="MobiDB-lite"/>
    </source>
</evidence>
<comment type="caution">
    <text evidence="10">The sequence shown here is derived from an EMBL/GenBank/DDBJ whole genome shotgun (WGS) entry which is preliminary data.</text>
</comment>
<feature type="compositionally biased region" description="Low complexity" evidence="8">
    <location>
        <begin position="31"/>
        <end position="48"/>
    </location>
</feature>
<sequence>MRRVLGLVCLVGLVCGCGGSGGDASGGASGGATASSSAPSADSSASDAGRGRRSFVTFSAAEPVSSAALDRAAELMRDRAEDAGLAEVEVKVEGRRRITVAGPADRVGSLKSLGAPAELAFRPVLSQEPTENEEACAADAVADASASQPVTACGEAQDVLYSYRLDPVALSGTDVSDAEADFDAQQGSGWFVTLDFTSAGAAKFTEVTGRLAQQASPQNQFAIVLDGTVISAPYVASAITGGEAQISGSFTRSEAEELAANLNSGALPVRLTVSSVTTLPG</sequence>
<feature type="domain" description="SecDF P1 head subdomain" evidence="9">
    <location>
        <begin position="164"/>
        <end position="269"/>
    </location>
</feature>
<evidence type="ECO:0000256" key="3">
    <source>
        <dbReference type="ARBA" id="ARBA00022692"/>
    </source>
</evidence>
<feature type="region of interest" description="Disordered" evidence="8">
    <location>
        <begin position="25"/>
        <end position="49"/>
    </location>
</feature>
<keyword evidence="2" id="KW-1003">Cell membrane</keyword>
<proteinExistence type="predicted"/>
<dbReference type="InterPro" id="IPR054384">
    <property type="entry name" value="SecDF_P1_head"/>
</dbReference>
<dbReference type="Gene3D" id="3.30.70.3400">
    <property type="match status" value="1"/>
</dbReference>
<evidence type="ECO:0000313" key="11">
    <source>
        <dbReference type="Proteomes" id="UP001365781"/>
    </source>
</evidence>
<name>A0ABU8GPG2_9ACTN</name>
<evidence type="ECO:0000256" key="7">
    <source>
        <dbReference type="ARBA" id="ARBA00023136"/>
    </source>
</evidence>
<dbReference type="EMBL" id="JBBAYM010000034">
    <property type="protein sequence ID" value="MEI5615073.1"/>
    <property type="molecule type" value="Genomic_DNA"/>
</dbReference>
<accession>A0ABU8GPG2</accession>
<dbReference type="InterPro" id="IPR022813">
    <property type="entry name" value="SecD/SecF_arch_bac"/>
</dbReference>
<dbReference type="PANTHER" id="PTHR30081">
    <property type="entry name" value="PROTEIN-EXPORT MEMBRANE PROTEIN SEC"/>
    <property type="match status" value="1"/>
</dbReference>
<protein>
    <recommendedName>
        <fullName evidence="9">SecDF P1 head subdomain domain-containing protein</fullName>
    </recommendedName>
</protein>
<dbReference type="Gene3D" id="3.30.1360.200">
    <property type="match status" value="1"/>
</dbReference>
<dbReference type="Proteomes" id="UP001365781">
    <property type="component" value="Unassembled WGS sequence"/>
</dbReference>
<gene>
    <name evidence="10" type="ORF">WB403_38725</name>
</gene>
<evidence type="ECO:0000256" key="4">
    <source>
        <dbReference type="ARBA" id="ARBA00022927"/>
    </source>
</evidence>
<evidence type="ECO:0000256" key="1">
    <source>
        <dbReference type="ARBA" id="ARBA00022448"/>
    </source>
</evidence>
<evidence type="ECO:0000256" key="5">
    <source>
        <dbReference type="ARBA" id="ARBA00022989"/>
    </source>
</evidence>
<keyword evidence="7" id="KW-0472">Membrane</keyword>
<organism evidence="10 11">
    <name type="scientific">Streptomyces brasiliscabiei</name>
    <dbReference type="NCBI Taxonomy" id="2736302"/>
    <lineage>
        <taxon>Bacteria</taxon>
        <taxon>Bacillati</taxon>
        <taxon>Actinomycetota</taxon>
        <taxon>Actinomycetes</taxon>
        <taxon>Kitasatosporales</taxon>
        <taxon>Streptomycetaceae</taxon>
        <taxon>Streptomyces</taxon>
    </lineage>
</organism>
<reference evidence="10 11" key="1">
    <citation type="submission" date="2024-03" db="EMBL/GenBank/DDBJ databases">
        <title>First Report of Pectobacterium brasiliscabiei causing potato scab in china.</title>
        <authorList>
            <person name="Handique U."/>
        </authorList>
    </citation>
    <scope>NUCLEOTIDE SEQUENCE [LARGE SCALE GENOMIC DNA]</scope>
    <source>
        <strain evidence="10 11">ZRIMU1503</strain>
    </source>
</reference>
<evidence type="ECO:0000256" key="6">
    <source>
        <dbReference type="ARBA" id="ARBA00023010"/>
    </source>
</evidence>
<keyword evidence="11" id="KW-1185">Reference proteome</keyword>
<dbReference type="PROSITE" id="PS51257">
    <property type="entry name" value="PROKAR_LIPOPROTEIN"/>
    <property type="match status" value="1"/>
</dbReference>
<evidence type="ECO:0000313" key="10">
    <source>
        <dbReference type="EMBL" id="MEI5615073.1"/>
    </source>
</evidence>
<dbReference type="RefSeq" id="WP_336541836.1">
    <property type="nucleotide sequence ID" value="NZ_JBBAYL010000027.1"/>
</dbReference>
<keyword evidence="6" id="KW-0811">Translocation</keyword>
<dbReference type="Pfam" id="PF22599">
    <property type="entry name" value="SecDF_P1_head"/>
    <property type="match status" value="1"/>
</dbReference>
<keyword evidence="3" id="KW-0812">Transmembrane</keyword>
<keyword evidence="5" id="KW-1133">Transmembrane helix</keyword>
<keyword evidence="1" id="KW-0813">Transport</keyword>
<evidence type="ECO:0000259" key="9">
    <source>
        <dbReference type="Pfam" id="PF22599"/>
    </source>
</evidence>